<dbReference type="EMBL" id="RQHK01000011">
    <property type="protein sequence ID" value="TGM74405.1"/>
    <property type="molecule type" value="Genomic_DNA"/>
</dbReference>
<proteinExistence type="predicted"/>
<dbReference type="RefSeq" id="WP_135694767.1">
    <property type="nucleotide sequence ID" value="NZ_RQHK01000011.1"/>
</dbReference>
<dbReference type="Proteomes" id="UP000297940">
    <property type="component" value="Unassembled WGS sequence"/>
</dbReference>
<protein>
    <submittedName>
        <fullName evidence="1">Uncharacterized protein</fullName>
    </submittedName>
</protein>
<reference evidence="2" key="1">
    <citation type="journal article" date="2019" name="PLoS Negl. Trop. Dis.">
        <title>Revisiting the worldwide diversity of Leptospira species in the environment.</title>
        <authorList>
            <person name="Vincent A.T."/>
            <person name="Schiettekatte O."/>
            <person name="Bourhy P."/>
            <person name="Veyrier F.J."/>
            <person name="Picardeau M."/>
        </authorList>
    </citation>
    <scope>NUCLEOTIDE SEQUENCE [LARGE SCALE GENOMIC DNA]</scope>
    <source>
        <strain evidence="2">201601298</strain>
    </source>
</reference>
<name>A0ABY2NZA5_9LEPT</name>
<gene>
    <name evidence="1" type="ORF">EHR01_10620</name>
</gene>
<keyword evidence="2" id="KW-1185">Reference proteome</keyword>
<sequence length="225" mass="26646">MVRIKWYQANWPYTMEVLKNKISKDKFSTGSNSGFLIDKYRKNLIEGRYIEKIEIKRITESPIGEISEFTEIYFQIVHFILSDEYPQLEIHNSPRSLNQFLNKLQFFSDFKISVEPIEINLYKWTLQFEKNNLAKISINSIQISNFDSENQIHIKTTVNGNYDLKNRLKEYQRNKYSIDKIHSIIEIENFKISLNLQRNGSAQIIFNDKPELIQVFRNSLAIHGA</sequence>
<accession>A0ABY2NZA5</accession>
<evidence type="ECO:0000313" key="1">
    <source>
        <dbReference type="EMBL" id="TGM74405.1"/>
    </source>
</evidence>
<comment type="caution">
    <text evidence="1">The sequence shown here is derived from an EMBL/GenBank/DDBJ whole genome shotgun (WGS) entry which is preliminary data.</text>
</comment>
<evidence type="ECO:0000313" key="2">
    <source>
        <dbReference type="Proteomes" id="UP000297940"/>
    </source>
</evidence>
<organism evidence="1 2">
    <name type="scientific">Leptospira mtsangambouensis</name>
    <dbReference type="NCBI Taxonomy" id="2484912"/>
    <lineage>
        <taxon>Bacteria</taxon>
        <taxon>Pseudomonadati</taxon>
        <taxon>Spirochaetota</taxon>
        <taxon>Spirochaetia</taxon>
        <taxon>Leptospirales</taxon>
        <taxon>Leptospiraceae</taxon>
        <taxon>Leptospira</taxon>
    </lineage>
</organism>